<organism evidence="1 2">
    <name type="scientific">Paenibacillus planticolens</name>
    <dbReference type="NCBI Taxonomy" id="2654976"/>
    <lineage>
        <taxon>Bacteria</taxon>
        <taxon>Bacillati</taxon>
        <taxon>Bacillota</taxon>
        <taxon>Bacilli</taxon>
        <taxon>Bacillales</taxon>
        <taxon>Paenibacillaceae</taxon>
        <taxon>Paenibacillus</taxon>
    </lineage>
</organism>
<evidence type="ECO:0000313" key="2">
    <source>
        <dbReference type="Proteomes" id="UP000618579"/>
    </source>
</evidence>
<comment type="caution">
    <text evidence="1">The sequence shown here is derived from an EMBL/GenBank/DDBJ whole genome shotgun (WGS) entry which is preliminary data.</text>
</comment>
<evidence type="ECO:0000313" key="1">
    <source>
        <dbReference type="EMBL" id="NOV01396.1"/>
    </source>
</evidence>
<reference evidence="1 2" key="1">
    <citation type="submission" date="2019-10" db="EMBL/GenBank/DDBJ databases">
        <title>Description of Paenibacillus pedi sp. nov.</title>
        <authorList>
            <person name="Carlier A."/>
            <person name="Qi S."/>
        </authorList>
    </citation>
    <scope>NUCLEOTIDE SEQUENCE [LARGE SCALE GENOMIC DNA]</scope>
    <source>
        <strain evidence="1 2">LMG 31457</strain>
    </source>
</reference>
<dbReference type="Proteomes" id="UP000618579">
    <property type="component" value="Unassembled WGS sequence"/>
</dbReference>
<accession>A0ABX1ZMT4</accession>
<protein>
    <submittedName>
        <fullName evidence="1">Uncharacterized protein</fullName>
    </submittedName>
</protein>
<keyword evidence="2" id="KW-1185">Reference proteome</keyword>
<name>A0ABX1ZMT4_9BACL</name>
<proteinExistence type="predicted"/>
<dbReference type="EMBL" id="WHNZ01000030">
    <property type="protein sequence ID" value="NOV01396.1"/>
    <property type="molecule type" value="Genomic_DNA"/>
</dbReference>
<gene>
    <name evidence="1" type="ORF">GC097_15365</name>
</gene>
<sequence length="81" mass="9401">MIYLMYEGNDGTWYFEVDDEGGAARQVVVGHDGSVITSNIKHEQYHFFLADQPLSIASPDYVRIEMDIFEKVWNESIFTYT</sequence>
<dbReference type="RefSeq" id="WP_171684217.1">
    <property type="nucleotide sequence ID" value="NZ_WHNZ01000030.1"/>
</dbReference>